<dbReference type="Proteomes" id="UP000255108">
    <property type="component" value="Unassembled WGS sequence"/>
</dbReference>
<reference evidence="3 5" key="1">
    <citation type="submission" date="2018-06" db="EMBL/GenBank/DDBJ databases">
        <authorList>
            <consortium name="Pathogen Informatics"/>
            <person name="Doyle S."/>
        </authorList>
    </citation>
    <scope>NUCLEOTIDE SEQUENCE [LARGE SCALE GENOMIC DNA]</scope>
    <source>
        <strain evidence="3 5">NCTC11159</strain>
    </source>
</reference>
<evidence type="ECO:0000313" key="6">
    <source>
        <dbReference type="Proteomes" id="UP000295794"/>
    </source>
</evidence>
<proteinExistence type="predicted"/>
<organism evidence="3 5">
    <name type="scientific">Iodobacter fluviatilis</name>
    <dbReference type="NCBI Taxonomy" id="537"/>
    <lineage>
        <taxon>Bacteria</taxon>
        <taxon>Pseudomonadati</taxon>
        <taxon>Pseudomonadota</taxon>
        <taxon>Betaproteobacteria</taxon>
        <taxon>Neisseriales</taxon>
        <taxon>Chitinibacteraceae</taxon>
        <taxon>Iodobacter</taxon>
    </lineage>
</organism>
<keyword evidence="6" id="KW-1185">Reference proteome</keyword>
<evidence type="ECO:0000313" key="4">
    <source>
        <dbReference type="EMBL" id="TCU81883.1"/>
    </source>
</evidence>
<sequence>MNYLGLLGEYPTKRLLSDVEIDRKLDRKKSIATTPAHQLSTIKINSSFIEIVDKYFFWKGFFSIFALSIIFIMFFMVIGSFLAAYSTDEGLSGAIGILMFVSILATSFIVFFSYRLKKESFAYTHYPIRLNRKTRIVHVFRINGSVLSVPWDEVFFCIAPCGKGDWEIQGHVLDKDKKTVLETFAFSEGAGSKLESEKLKHYWEFVRRYMEEGPASVIDGITGYLPISDRRETFIFGFHRMRFTVGAAPLILQIPILVLNTLIYPARWFAMRTSKIPMWPKEIEDQCPVEENDPYARDYRNNPA</sequence>
<name>A0A377Q8J9_9NEIS</name>
<feature type="transmembrane region" description="Helical" evidence="1">
    <location>
        <begin position="91"/>
        <end position="114"/>
    </location>
</feature>
<dbReference type="InterPro" id="IPR046554">
    <property type="entry name" value="DUF6708"/>
</dbReference>
<dbReference type="Proteomes" id="UP000295794">
    <property type="component" value="Unassembled WGS sequence"/>
</dbReference>
<dbReference type="EMBL" id="UGHR01000001">
    <property type="protein sequence ID" value="STQ91584.1"/>
    <property type="molecule type" value="Genomic_DNA"/>
</dbReference>
<feature type="domain" description="DUF6708" evidence="2">
    <location>
        <begin position="108"/>
        <end position="288"/>
    </location>
</feature>
<feature type="transmembrane region" description="Helical" evidence="1">
    <location>
        <begin position="61"/>
        <end position="85"/>
    </location>
</feature>
<keyword evidence="1" id="KW-0812">Transmembrane</keyword>
<protein>
    <recommendedName>
        <fullName evidence="2">DUF6708 domain-containing protein</fullName>
    </recommendedName>
</protein>
<dbReference type="Pfam" id="PF20455">
    <property type="entry name" value="DUF6708"/>
    <property type="match status" value="1"/>
</dbReference>
<reference evidence="4 6" key="2">
    <citation type="submission" date="2019-03" db="EMBL/GenBank/DDBJ databases">
        <title>Genomic Encyclopedia of Type Strains, Phase IV (KMG-IV): sequencing the most valuable type-strain genomes for metagenomic binning, comparative biology and taxonomic classification.</title>
        <authorList>
            <person name="Goeker M."/>
        </authorList>
    </citation>
    <scope>NUCLEOTIDE SEQUENCE [LARGE SCALE GENOMIC DNA]</scope>
    <source>
        <strain evidence="4 6">DSM 3764</strain>
    </source>
</reference>
<gene>
    <name evidence="4" type="ORF">EV682_1184</name>
    <name evidence="3" type="ORF">NCTC11159_02658</name>
</gene>
<keyword evidence="1" id="KW-1133">Transmembrane helix</keyword>
<dbReference type="EMBL" id="SMBT01000018">
    <property type="protein sequence ID" value="TCU81883.1"/>
    <property type="molecule type" value="Genomic_DNA"/>
</dbReference>
<keyword evidence="1" id="KW-0472">Membrane</keyword>
<dbReference type="AlphaFoldDB" id="A0A377Q8J9"/>
<evidence type="ECO:0000313" key="3">
    <source>
        <dbReference type="EMBL" id="STQ91584.1"/>
    </source>
</evidence>
<evidence type="ECO:0000256" key="1">
    <source>
        <dbReference type="SAM" id="Phobius"/>
    </source>
</evidence>
<evidence type="ECO:0000259" key="2">
    <source>
        <dbReference type="Pfam" id="PF20455"/>
    </source>
</evidence>
<feature type="transmembrane region" description="Helical" evidence="1">
    <location>
        <begin position="243"/>
        <end position="264"/>
    </location>
</feature>
<dbReference type="RefSeq" id="WP_115227775.1">
    <property type="nucleotide sequence ID" value="NZ_CAWOLO010000018.1"/>
</dbReference>
<dbReference type="OrthoDB" id="8915060at2"/>
<accession>A0A377Q8J9</accession>
<evidence type="ECO:0000313" key="5">
    <source>
        <dbReference type="Proteomes" id="UP000255108"/>
    </source>
</evidence>